<evidence type="ECO:0000313" key="4">
    <source>
        <dbReference type="EnsemblMetazoa" id="SMAR002130-PA"/>
    </source>
</evidence>
<feature type="chain" id="PRO_5004579335" description="ZP domain-containing protein" evidence="3">
    <location>
        <begin position="23"/>
        <end position="839"/>
    </location>
</feature>
<keyword evidence="2" id="KW-1133">Transmembrane helix</keyword>
<reference evidence="4" key="2">
    <citation type="submission" date="2015-02" db="UniProtKB">
        <authorList>
            <consortium name="EnsemblMetazoa"/>
        </authorList>
    </citation>
    <scope>IDENTIFICATION</scope>
</reference>
<dbReference type="PANTHER" id="PTHR39959:SF2">
    <property type="entry name" value="RE44287P"/>
    <property type="match status" value="1"/>
</dbReference>
<sequence length="839" mass="92876">MRFLWVFISLLVLLCVLDVTYSARNKVEDDEEDDDFADDDDGDDADDSDDDTNIENTENISDDNSSKKKKKPSNNKNRRMFGQRMNGRVRLRGSMRPPIFLLPPPLPSPVFVNQPMKTNPSSGVSVRSFGQPLVSAQAVNPGFSITNVRSAVAHNTLGATPNTFVVTPQVTSFQGTPVPSIPSQVSVIHIPGQNQLQISQAPNQLQPKVIFQTQPQIHVQTQNQPQHQIHIQSQSHHQPQVQTLINTQSSQPKQQQQTQPQLQQIQRPSQSALQNNQIQPQPQSPVIISAPVVGNSLDVVSAPVAPPVPSPYYTSALADDIRCMQQPDTLTALLTAPPGYTASPFFNGRPDIDAQSSSNCQITLSVGSNVYRLDISDFQECGVSSQPEEDGKANGLKTPEDEVITIKCKPQDRTLSANHAVDFHGNLVSSPATSRSSVFLGQERDLQCDLGLFRKAPGSSDYIHRVNAGSAIELGQELKLRAAVKAGDGWNYIRLTDVIVYRVPASFNTKTKVHLLEASKRKHMLNSQNGFEPETTVEYAHLVLTDGCRNSAYKAIAPNHPEVNPTNSLIVDFNFKAFMFQTMTEGEAVRITARVTACVEQEDCSITHCPDGFFSHGRKRRGAVNNTSTFENNSTHFSNTTDFDRNLTVVVLTANNREDEWFQREYLMRRLDKENGCPELLISTVALAVALGITLIVMMSIVIFKFCKNRFANNYPHTTNINTDLWTENRNQEMGKPCANYQDKKYTTNNKNLGTDISSNPKADLPAGNALKRSDSALRSLQTFLAASLLQSFGRNAEENVADHKQKNINNGTSATNLNTFKPRLNKQSYSDELFIAVV</sequence>
<evidence type="ECO:0000256" key="3">
    <source>
        <dbReference type="SAM" id="SignalP"/>
    </source>
</evidence>
<keyword evidence="3" id="KW-0732">Signal</keyword>
<evidence type="ECO:0000256" key="1">
    <source>
        <dbReference type="SAM" id="MobiDB-lite"/>
    </source>
</evidence>
<keyword evidence="2" id="KW-0812">Transmembrane</keyword>
<dbReference type="eggNOG" id="ENOG502S3EV">
    <property type="taxonomic scope" value="Eukaryota"/>
</dbReference>
<dbReference type="Proteomes" id="UP000014500">
    <property type="component" value="Unassembled WGS sequence"/>
</dbReference>
<keyword evidence="5" id="KW-1185">Reference proteome</keyword>
<evidence type="ECO:0000256" key="2">
    <source>
        <dbReference type="SAM" id="Phobius"/>
    </source>
</evidence>
<dbReference type="EMBL" id="AFFK01017007">
    <property type="status" value="NOT_ANNOTATED_CDS"/>
    <property type="molecule type" value="Genomic_DNA"/>
</dbReference>
<keyword evidence="2" id="KW-0472">Membrane</keyword>
<protein>
    <recommendedName>
        <fullName evidence="6">ZP domain-containing protein</fullName>
    </recommendedName>
</protein>
<evidence type="ECO:0000313" key="5">
    <source>
        <dbReference type="Proteomes" id="UP000014500"/>
    </source>
</evidence>
<feature type="signal peptide" evidence="3">
    <location>
        <begin position="1"/>
        <end position="22"/>
    </location>
</feature>
<dbReference type="EnsemblMetazoa" id="SMAR002130-RA">
    <property type="protein sequence ID" value="SMAR002130-PA"/>
    <property type="gene ID" value="SMAR002130"/>
</dbReference>
<feature type="compositionally biased region" description="Acidic residues" evidence="1">
    <location>
        <begin position="28"/>
        <end position="53"/>
    </location>
</feature>
<dbReference type="PANTHER" id="PTHR39959">
    <property type="entry name" value="RE44287P-RELATED"/>
    <property type="match status" value="1"/>
</dbReference>
<feature type="region of interest" description="Disordered" evidence="1">
    <location>
        <begin position="219"/>
        <end position="281"/>
    </location>
</feature>
<dbReference type="AlphaFoldDB" id="T1IMC9"/>
<name>T1IMC9_STRMM</name>
<reference evidence="5" key="1">
    <citation type="submission" date="2011-05" db="EMBL/GenBank/DDBJ databases">
        <authorList>
            <person name="Richards S.R."/>
            <person name="Qu J."/>
            <person name="Jiang H."/>
            <person name="Jhangiani S.N."/>
            <person name="Agravi P."/>
            <person name="Goodspeed R."/>
            <person name="Gross S."/>
            <person name="Mandapat C."/>
            <person name="Jackson L."/>
            <person name="Mathew T."/>
            <person name="Pu L."/>
            <person name="Thornton R."/>
            <person name="Saada N."/>
            <person name="Wilczek-Boney K.B."/>
            <person name="Lee S."/>
            <person name="Kovar C."/>
            <person name="Wu Y."/>
            <person name="Scherer S.E."/>
            <person name="Worley K.C."/>
            <person name="Muzny D.M."/>
            <person name="Gibbs R."/>
        </authorList>
    </citation>
    <scope>NUCLEOTIDE SEQUENCE</scope>
    <source>
        <strain evidence="5">Brora</strain>
    </source>
</reference>
<evidence type="ECO:0008006" key="6">
    <source>
        <dbReference type="Google" id="ProtNLM"/>
    </source>
</evidence>
<feature type="compositionally biased region" description="Basic residues" evidence="1">
    <location>
        <begin position="67"/>
        <end position="88"/>
    </location>
</feature>
<feature type="region of interest" description="Disordered" evidence="1">
    <location>
        <begin position="28"/>
        <end position="88"/>
    </location>
</feature>
<accession>T1IMC9</accession>
<proteinExistence type="predicted"/>
<feature type="transmembrane region" description="Helical" evidence="2">
    <location>
        <begin position="680"/>
        <end position="704"/>
    </location>
</feature>
<dbReference type="HOGENOM" id="CLU_338994_0_0_1"/>
<organism evidence="4 5">
    <name type="scientific">Strigamia maritima</name>
    <name type="common">European centipede</name>
    <name type="synonym">Geophilus maritimus</name>
    <dbReference type="NCBI Taxonomy" id="126957"/>
    <lineage>
        <taxon>Eukaryota</taxon>
        <taxon>Metazoa</taxon>
        <taxon>Ecdysozoa</taxon>
        <taxon>Arthropoda</taxon>
        <taxon>Myriapoda</taxon>
        <taxon>Chilopoda</taxon>
        <taxon>Pleurostigmophora</taxon>
        <taxon>Geophilomorpha</taxon>
        <taxon>Linotaeniidae</taxon>
        <taxon>Strigamia</taxon>
    </lineage>
</organism>